<evidence type="ECO:0000313" key="4">
    <source>
        <dbReference type="Proteomes" id="UP000403266"/>
    </source>
</evidence>
<keyword evidence="2" id="KW-0732">Signal</keyword>
<keyword evidence="4" id="KW-1185">Reference proteome</keyword>
<reference evidence="3 4" key="1">
    <citation type="journal article" date="2019" name="Syst. Appl. Microbiol.">
        <title>Microvirga tunisiensis sp. nov., a root nodule symbiotic bacterium isolated from Lupinus micranthus and L. luteus grown in Northern Tunisia.</title>
        <authorList>
            <person name="Msaddak A."/>
            <person name="Rejili M."/>
            <person name="Duran D."/>
            <person name="Mars M."/>
            <person name="Palacios J.M."/>
            <person name="Ruiz-Argueso T."/>
            <person name="Rey L."/>
            <person name="Imperial J."/>
        </authorList>
    </citation>
    <scope>NUCLEOTIDE SEQUENCE [LARGE SCALE GENOMIC DNA]</scope>
    <source>
        <strain evidence="3 4">Lmie10</strain>
    </source>
</reference>
<feature type="signal peptide" evidence="2">
    <location>
        <begin position="1"/>
        <end position="27"/>
    </location>
</feature>
<sequence>MTRAALLNGFRLIIALAVMLSAFPSLRAAPGMHDVGMAQAVDAGLTPGDPSDWVGHGHSHDDDETDPDHRPGHGPEHKDHSHVTMGLAAAPASLKAPDGKSLRLWEQGRPSSHLSFRLDRPPCPLFAA</sequence>
<dbReference type="RefSeq" id="WP_152712725.1">
    <property type="nucleotide sequence ID" value="NZ_VOSJ01000053.1"/>
</dbReference>
<dbReference type="OrthoDB" id="9925656at2"/>
<dbReference type="AlphaFoldDB" id="A0A5N7MRE0"/>
<feature type="compositionally biased region" description="Basic and acidic residues" evidence="1">
    <location>
        <begin position="67"/>
        <end position="82"/>
    </location>
</feature>
<dbReference type="EMBL" id="VOSK01000053">
    <property type="protein sequence ID" value="MPR26556.1"/>
    <property type="molecule type" value="Genomic_DNA"/>
</dbReference>
<gene>
    <name evidence="3" type="ORF">FS320_15355</name>
</gene>
<evidence type="ECO:0000256" key="2">
    <source>
        <dbReference type="SAM" id="SignalP"/>
    </source>
</evidence>
<feature type="chain" id="PRO_5030135684" description="DUF2946 domain-containing protein" evidence="2">
    <location>
        <begin position="28"/>
        <end position="128"/>
    </location>
</feature>
<accession>A0A5N7MRE0</accession>
<organism evidence="3 4">
    <name type="scientific">Microvirga tunisiensis</name>
    <dbReference type="NCBI Taxonomy" id="2108360"/>
    <lineage>
        <taxon>Bacteria</taxon>
        <taxon>Pseudomonadati</taxon>
        <taxon>Pseudomonadota</taxon>
        <taxon>Alphaproteobacteria</taxon>
        <taxon>Hyphomicrobiales</taxon>
        <taxon>Methylobacteriaceae</taxon>
        <taxon>Microvirga</taxon>
    </lineage>
</organism>
<comment type="caution">
    <text evidence="3">The sequence shown here is derived from an EMBL/GenBank/DDBJ whole genome shotgun (WGS) entry which is preliminary data.</text>
</comment>
<evidence type="ECO:0000256" key="1">
    <source>
        <dbReference type="SAM" id="MobiDB-lite"/>
    </source>
</evidence>
<dbReference type="Proteomes" id="UP000403266">
    <property type="component" value="Unassembled WGS sequence"/>
</dbReference>
<evidence type="ECO:0000313" key="3">
    <source>
        <dbReference type="EMBL" id="MPR26556.1"/>
    </source>
</evidence>
<feature type="region of interest" description="Disordered" evidence="1">
    <location>
        <begin position="40"/>
        <end position="110"/>
    </location>
</feature>
<proteinExistence type="predicted"/>
<protein>
    <recommendedName>
        <fullName evidence="5">DUF2946 domain-containing protein</fullName>
    </recommendedName>
</protein>
<evidence type="ECO:0008006" key="5">
    <source>
        <dbReference type="Google" id="ProtNLM"/>
    </source>
</evidence>
<name>A0A5N7MRE0_9HYPH</name>